<keyword evidence="9" id="KW-1185">Reference proteome</keyword>
<dbReference type="PANTHER" id="PTHR12197:SF251">
    <property type="entry name" value="EG:BACR7C10.4 PROTEIN"/>
    <property type="match status" value="1"/>
</dbReference>
<feature type="domain" description="SET" evidence="6">
    <location>
        <begin position="122"/>
        <end position="385"/>
    </location>
</feature>
<feature type="domain" description="MYND-type" evidence="7">
    <location>
        <begin position="167"/>
        <end position="207"/>
    </location>
</feature>
<keyword evidence="2 4" id="KW-0863">Zinc-finger</keyword>
<feature type="compositionally biased region" description="Polar residues" evidence="5">
    <location>
        <begin position="97"/>
        <end position="109"/>
    </location>
</feature>
<feature type="compositionally biased region" description="Polar residues" evidence="5">
    <location>
        <begin position="71"/>
        <end position="88"/>
    </location>
</feature>
<dbReference type="OrthoDB" id="265717at2759"/>
<evidence type="ECO:0000256" key="5">
    <source>
        <dbReference type="SAM" id="MobiDB-lite"/>
    </source>
</evidence>
<evidence type="ECO:0000256" key="1">
    <source>
        <dbReference type="ARBA" id="ARBA00022723"/>
    </source>
</evidence>
<evidence type="ECO:0000313" key="9">
    <source>
        <dbReference type="Proteomes" id="UP000230002"/>
    </source>
</evidence>
<dbReference type="Gene3D" id="1.10.220.160">
    <property type="match status" value="1"/>
</dbReference>
<reference evidence="8 9" key="1">
    <citation type="journal article" date="2015" name="Sci. Rep.">
        <title>Chromosome-level genome map provides insights into diverse defense mechanisms in the medicinal fungus Ganoderma sinense.</title>
        <authorList>
            <person name="Zhu Y."/>
            <person name="Xu J."/>
            <person name="Sun C."/>
            <person name="Zhou S."/>
            <person name="Xu H."/>
            <person name="Nelson D.R."/>
            <person name="Qian J."/>
            <person name="Song J."/>
            <person name="Luo H."/>
            <person name="Xiang L."/>
            <person name="Li Y."/>
            <person name="Xu Z."/>
            <person name="Ji A."/>
            <person name="Wang L."/>
            <person name="Lu S."/>
            <person name="Hayward A."/>
            <person name="Sun W."/>
            <person name="Li X."/>
            <person name="Schwartz D.C."/>
            <person name="Wang Y."/>
            <person name="Chen S."/>
        </authorList>
    </citation>
    <scope>NUCLEOTIDE SEQUENCE [LARGE SCALE GENOMIC DNA]</scope>
    <source>
        <strain evidence="8 9">ZZ0214-1</strain>
    </source>
</reference>
<dbReference type="AlphaFoldDB" id="A0A2G8S1D3"/>
<evidence type="ECO:0000259" key="6">
    <source>
        <dbReference type="PROSITE" id="PS50280"/>
    </source>
</evidence>
<gene>
    <name evidence="8" type="ORF">GSI_10722</name>
</gene>
<feature type="compositionally biased region" description="Polar residues" evidence="5">
    <location>
        <begin position="23"/>
        <end position="37"/>
    </location>
</feature>
<protein>
    <submittedName>
        <fullName evidence="8">Transcription factor</fullName>
    </submittedName>
</protein>
<dbReference type="GO" id="GO:0005634">
    <property type="term" value="C:nucleus"/>
    <property type="evidence" value="ECO:0007669"/>
    <property type="project" value="TreeGrafter"/>
</dbReference>
<dbReference type="Pfam" id="PF01753">
    <property type="entry name" value="zf-MYND"/>
    <property type="match status" value="1"/>
</dbReference>
<dbReference type="InterPro" id="IPR050869">
    <property type="entry name" value="H3K4_H4K5_MeTrfase"/>
</dbReference>
<evidence type="ECO:0000256" key="2">
    <source>
        <dbReference type="ARBA" id="ARBA00022771"/>
    </source>
</evidence>
<dbReference type="InterPro" id="IPR002893">
    <property type="entry name" value="Znf_MYND"/>
</dbReference>
<sequence>MSFGKLKSARKAREAHSFVNPGSIPSSAGTDAPQSAHSPLADHTGACHTGSASRRDDGGPHFAPEAPVADSGSTVQGVTPSVDGQPQAQLEGLGIPPSQSSEKTRGTATSVDLHGCHASLPPSLEIRESSNHGRGIYAKTAQVAGSVILSVTPHVSVLSTGNLSHYCSACSGHPSTAGLKRCPKCKIVHYCNSICQNRDWMWHKRECSALQNWAASAPSSEVSTPSEPVRCLGRILWGSQTEGLDSVWATRMLGHRPDVTAPLTDRNSLQPSSFESHTHLAHSLVRYLSVASPQELTPYGLTSAGDLVDLISRLTTNTFTLTTPALAPIGICVSPTVAFANHTCDPNAVIVFPRPDSSSPTEEPRLNLVALRDIAPGKEVRISYVDTTLPAVLRQKELKEVYSFVCHCKACTRALPADPRAALWCPKQCGGICPYPGQDSEDPENVTRCVKCNTIVGDTGAVLDAVRVGQEALDKARSLQLSDPVKARQLTTNIVPLLVSAGLTPASHPLLAMTRLRQELLVETLQGPGLSQETLDEAIRSAAKYGAGIQALLPKGHPVRAVALGELGKLLAVDEPSLSPASDAAASSRFPPSGPARLKLAHESLVKAYEEMLIGFGRQLGGGQLGREIRDAIVRLEKELGVWTTGIRNVLEDTPAAGRKKSEAAP</sequence>
<dbReference type="GO" id="GO:0008270">
    <property type="term" value="F:zinc ion binding"/>
    <property type="evidence" value="ECO:0007669"/>
    <property type="project" value="UniProtKB-KW"/>
</dbReference>
<dbReference type="PROSITE" id="PS50865">
    <property type="entry name" value="ZF_MYND_2"/>
    <property type="match status" value="1"/>
</dbReference>
<evidence type="ECO:0000256" key="3">
    <source>
        <dbReference type="ARBA" id="ARBA00022833"/>
    </source>
</evidence>
<evidence type="ECO:0000259" key="7">
    <source>
        <dbReference type="PROSITE" id="PS50865"/>
    </source>
</evidence>
<evidence type="ECO:0000313" key="8">
    <source>
        <dbReference type="EMBL" id="PIL27571.1"/>
    </source>
</evidence>
<name>A0A2G8S1D3_9APHY</name>
<dbReference type="SMART" id="SM00317">
    <property type="entry name" value="SET"/>
    <property type="match status" value="1"/>
</dbReference>
<dbReference type="EMBL" id="AYKW01000034">
    <property type="protein sequence ID" value="PIL27571.1"/>
    <property type="molecule type" value="Genomic_DNA"/>
</dbReference>
<dbReference type="Pfam" id="PF00856">
    <property type="entry name" value="SET"/>
    <property type="match status" value="1"/>
</dbReference>
<keyword evidence="1" id="KW-0479">Metal-binding</keyword>
<organism evidence="8 9">
    <name type="scientific">Ganoderma sinense ZZ0214-1</name>
    <dbReference type="NCBI Taxonomy" id="1077348"/>
    <lineage>
        <taxon>Eukaryota</taxon>
        <taxon>Fungi</taxon>
        <taxon>Dikarya</taxon>
        <taxon>Basidiomycota</taxon>
        <taxon>Agaricomycotina</taxon>
        <taxon>Agaricomycetes</taxon>
        <taxon>Polyporales</taxon>
        <taxon>Polyporaceae</taxon>
        <taxon>Ganoderma</taxon>
    </lineage>
</organism>
<dbReference type="PANTHER" id="PTHR12197">
    <property type="entry name" value="HISTONE-LYSINE N-METHYLTRANSFERASE SMYD"/>
    <property type="match status" value="1"/>
</dbReference>
<accession>A0A2G8S1D3</accession>
<dbReference type="Proteomes" id="UP000230002">
    <property type="component" value="Unassembled WGS sequence"/>
</dbReference>
<dbReference type="PROSITE" id="PS50280">
    <property type="entry name" value="SET"/>
    <property type="match status" value="1"/>
</dbReference>
<dbReference type="SUPFAM" id="SSF82199">
    <property type="entry name" value="SET domain"/>
    <property type="match status" value="1"/>
</dbReference>
<dbReference type="InterPro" id="IPR046341">
    <property type="entry name" value="SET_dom_sf"/>
</dbReference>
<dbReference type="Gene3D" id="6.10.140.2220">
    <property type="match status" value="1"/>
</dbReference>
<comment type="caution">
    <text evidence="8">The sequence shown here is derived from an EMBL/GenBank/DDBJ whole genome shotgun (WGS) entry which is preliminary data.</text>
</comment>
<dbReference type="InterPro" id="IPR001214">
    <property type="entry name" value="SET_dom"/>
</dbReference>
<evidence type="ECO:0000256" key="4">
    <source>
        <dbReference type="PROSITE-ProRule" id="PRU00134"/>
    </source>
</evidence>
<proteinExistence type="predicted"/>
<dbReference type="Gene3D" id="2.170.270.10">
    <property type="entry name" value="SET domain"/>
    <property type="match status" value="1"/>
</dbReference>
<feature type="region of interest" description="Disordered" evidence="5">
    <location>
        <begin position="1"/>
        <end position="109"/>
    </location>
</feature>
<dbReference type="STRING" id="1077348.A0A2G8S1D3"/>
<keyword evidence="3" id="KW-0862">Zinc</keyword>